<evidence type="ECO:0000313" key="3">
    <source>
        <dbReference type="Proteomes" id="UP001457282"/>
    </source>
</evidence>
<proteinExistence type="predicted"/>
<name>A0AAW1Y6J1_RUBAR</name>
<evidence type="ECO:0000313" key="2">
    <source>
        <dbReference type="EMBL" id="KAK9944690.1"/>
    </source>
</evidence>
<feature type="region of interest" description="Disordered" evidence="1">
    <location>
        <begin position="1"/>
        <end position="35"/>
    </location>
</feature>
<protein>
    <submittedName>
        <fullName evidence="2">Uncharacterized protein</fullName>
    </submittedName>
</protein>
<keyword evidence="3" id="KW-1185">Reference proteome</keyword>
<comment type="caution">
    <text evidence="2">The sequence shown here is derived from an EMBL/GenBank/DDBJ whole genome shotgun (WGS) entry which is preliminary data.</text>
</comment>
<dbReference type="Proteomes" id="UP001457282">
    <property type="component" value="Unassembled WGS sequence"/>
</dbReference>
<evidence type="ECO:0000256" key="1">
    <source>
        <dbReference type="SAM" id="MobiDB-lite"/>
    </source>
</evidence>
<accession>A0AAW1Y6J1</accession>
<reference evidence="2 3" key="1">
    <citation type="journal article" date="2023" name="G3 (Bethesda)">
        <title>A chromosome-length genome assembly and annotation of blackberry (Rubus argutus, cv. 'Hillquist').</title>
        <authorList>
            <person name="Bruna T."/>
            <person name="Aryal R."/>
            <person name="Dudchenko O."/>
            <person name="Sargent D.J."/>
            <person name="Mead D."/>
            <person name="Buti M."/>
            <person name="Cavallini A."/>
            <person name="Hytonen T."/>
            <person name="Andres J."/>
            <person name="Pham M."/>
            <person name="Weisz D."/>
            <person name="Mascagni F."/>
            <person name="Usai G."/>
            <person name="Natali L."/>
            <person name="Bassil N."/>
            <person name="Fernandez G.E."/>
            <person name="Lomsadze A."/>
            <person name="Armour M."/>
            <person name="Olukolu B."/>
            <person name="Poorten T."/>
            <person name="Britton C."/>
            <person name="Davik J."/>
            <person name="Ashrafi H."/>
            <person name="Aiden E.L."/>
            <person name="Borodovsky M."/>
            <person name="Worthington M."/>
        </authorList>
    </citation>
    <scope>NUCLEOTIDE SEQUENCE [LARGE SCALE GENOMIC DNA]</scope>
    <source>
        <strain evidence="2">PI 553951</strain>
    </source>
</reference>
<gene>
    <name evidence="2" type="ORF">M0R45_010247</name>
</gene>
<sequence length="96" mass="10722">MWNDYVNRPWTEHGEQLPQIDLPNVNVPSSPHQAMPDCEMSDMLEDAFGFHDETALPHAPSDPVRGQDSGPTPDAQKFYKLLDDANTDLFPGATNK</sequence>
<dbReference type="EMBL" id="JBEDUW010000002">
    <property type="protein sequence ID" value="KAK9944690.1"/>
    <property type="molecule type" value="Genomic_DNA"/>
</dbReference>
<organism evidence="2 3">
    <name type="scientific">Rubus argutus</name>
    <name type="common">Southern blackberry</name>
    <dbReference type="NCBI Taxonomy" id="59490"/>
    <lineage>
        <taxon>Eukaryota</taxon>
        <taxon>Viridiplantae</taxon>
        <taxon>Streptophyta</taxon>
        <taxon>Embryophyta</taxon>
        <taxon>Tracheophyta</taxon>
        <taxon>Spermatophyta</taxon>
        <taxon>Magnoliopsida</taxon>
        <taxon>eudicotyledons</taxon>
        <taxon>Gunneridae</taxon>
        <taxon>Pentapetalae</taxon>
        <taxon>rosids</taxon>
        <taxon>fabids</taxon>
        <taxon>Rosales</taxon>
        <taxon>Rosaceae</taxon>
        <taxon>Rosoideae</taxon>
        <taxon>Rosoideae incertae sedis</taxon>
        <taxon>Rubus</taxon>
    </lineage>
</organism>
<feature type="region of interest" description="Disordered" evidence="1">
    <location>
        <begin position="48"/>
        <end position="76"/>
    </location>
</feature>
<dbReference type="AlphaFoldDB" id="A0AAW1Y6J1"/>